<dbReference type="Pfam" id="PF00072">
    <property type="entry name" value="Response_reg"/>
    <property type="match status" value="1"/>
</dbReference>
<keyword evidence="3" id="KW-0805">Transcription regulation</keyword>
<dbReference type="SUPFAM" id="SSF46894">
    <property type="entry name" value="C-terminal effector domain of the bipartite response regulators"/>
    <property type="match status" value="1"/>
</dbReference>
<dbReference type="InterPro" id="IPR000792">
    <property type="entry name" value="Tscrpt_reg_LuxR_C"/>
</dbReference>
<name>A0ABU7UZW1_9GAMM</name>
<dbReference type="RefSeq" id="WP_331688597.1">
    <property type="nucleotide sequence ID" value="NZ_JAZHBN010000001.1"/>
</dbReference>
<dbReference type="SUPFAM" id="SSF52172">
    <property type="entry name" value="CheY-like"/>
    <property type="match status" value="1"/>
</dbReference>
<evidence type="ECO:0000256" key="6">
    <source>
        <dbReference type="PROSITE-ProRule" id="PRU00169"/>
    </source>
</evidence>
<organism evidence="9 10">
    <name type="scientific">Aquilutibacter rugosus</name>
    <dbReference type="NCBI Taxonomy" id="3115820"/>
    <lineage>
        <taxon>Bacteria</taxon>
        <taxon>Pseudomonadati</taxon>
        <taxon>Pseudomonadota</taxon>
        <taxon>Gammaproteobacteria</taxon>
        <taxon>Lysobacterales</taxon>
        <taxon>Lysobacteraceae</taxon>
        <taxon>Aquilutibacter</taxon>
    </lineage>
</organism>
<dbReference type="PANTHER" id="PTHR43214:SF3">
    <property type="entry name" value="RESPONSE REGULATOR UVRY"/>
    <property type="match status" value="1"/>
</dbReference>
<feature type="domain" description="Response regulatory" evidence="8">
    <location>
        <begin position="6"/>
        <end position="121"/>
    </location>
</feature>
<dbReference type="PRINTS" id="PR00038">
    <property type="entry name" value="HTHLUXR"/>
</dbReference>
<dbReference type="CDD" id="cd17535">
    <property type="entry name" value="REC_NarL-like"/>
    <property type="match status" value="1"/>
</dbReference>
<evidence type="ECO:0000256" key="3">
    <source>
        <dbReference type="ARBA" id="ARBA00023015"/>
    </source>
</evidence>
<proteinExistence type="predicted"/>
<dbReference type="InterPro" id="IPR039420">
    <property type="entry name" value="WalR-like"/>
</dbReference>
<keyword evidence="5" id="KW-0804">Transcription</keyword>
<dbReference type="SMART" id="SM00448">
    <property type="entry name" value="REC"/>
    <property type="match status" value="1"/>
</dbReference>
<keyword evidence="2" id="KW-0902">Two-component regulatory system</keyword>
<dbReference type="InterPro" id="IPR016032">
    <property type="entry name" value="Sig_transdc_resp-reg_C-effctor"/>
</dbReference>
<keyword evidence="10" id="KW-1185">Reference proteome</keyword>
<evidence type="ECO:0000313" key="9">
    <source>
        <dbReference type="EMBL" id="MEF2155955.1"/>
    </source>
</evidence>
<feature type="domain" description="HTH luxR-type" evidence="7">
    <location>
        <begin position="143"/>
        <end position="208"/>
    </location>
</feature>
<keyword evidence="4" id="KW-0238">DNA-binding</keyword>
<protein>
    <submittedName>
        <fullName evidence="9">Response regulator transcription factor</fullName>
    </submittedName>
</protein>
<reference evidence="9 10" key="1">
    <citation type="submission" date="2024-01" db="EMBL/GenBank/DDBJ databases">
        <title>Novel species of the genus Luteimonas isolated from rivers.</title>
        <authorList>
            <person name="Lu H."/>
        </authorList>
    </citation>
    <scope>NUCLEOTIDE SEQUENCE [LARGE SCALE GENOMIC DNA]</scope>
    <source>
        <strain evidence="9 10">FXH3W</strain>
    </source>
</reference>
<dbReference type="Gene3D" id="3.40.50.2300">
    <property type="match status" value="1"/>
</dbReference>
<sequence length="214" mass="23431">MKRKLSVIIVCAQAYVRSALRMHLEGAGIEVIGDHSNSTTALREIRSVQPDVVLCESRLDAINGIELAARVCRAQPNTKVVVLSDISAGPLPARVMEAGASAYLDINCPVDEVIRVLHRVNRGEIYLSRRVAQHLALSRGGESDNRLACLSRRELEVALLLARGYRLQGIAELLSLSVKTVSTHKSRLFTKLDVSNVPRLVATLRDNGHEVTPI</sequence>
<evidence type="ECO:0000256" key="5">
    <source>
        <dbReference type="ARBA" id="ARBA00023163"/>
    </source>
</evidence>
<evidence type="ECO:0000256" key="1">
    <source>
        <dbReference type="ARBA" id="ARBA00022553"/>
    </source>
</evidence>
<evidence type="ECO:0000313" key="10">
    <source>
        <dbReference type="Proteomes" id="UP001356170"/>
    </source>
</evidence>
<dbReference type="InterPro" id="IPR001789">
    <property type="entry name" value="Sig_transdc_resp-reg_receiver"/>
</dbReference>
<evidence type="ECO:0000259" key="7">
    <source>
        <dbReference type="PROSITE" id="PS50043"/>
    </source>
</evidence>
<comment type="caution">
    <text evidence="9">The sequence shown here is derived from an EMBL/GenBank/DDBJ whole genome shotgun (WGS) entry which is preliminary data.</text>
</comment>
<accession>A0ABU7UZW1</accession>
<evidence type="ECO:0000256" key="4">
    <source>
        <dbReference type="ARBA" id="ARBA00023125"/>
    </source>
</evidence>
<dbReference type="Pfam" id="PF00196">
    <property type="entry name" value="GerE"/>
    <property type="match status" value="1"/>
</dbReference>
<gene>
    <name evidence="9" type="ORF">V3390_06885</name>
</gene>
<evidence type="ECO:0000256" key="2">
    <source>
        <dbReference type="ARBA" id="ARBA00023012"/>
    </source>
</evidence>
<dbReference type="EMBL" id="JAZHBO010000002">
    <property type="protein sequence ID" value="MEF2155955.1"/>
    <property type="molecule type" value="Genomic_DNA"/>
</dbReference>
<evidence type="ECO:0000259" key="8">
    <source>
        <dbReference type="PROSITE" id="PS50110"/>
    </source>
</evidence>
<dbReference type="SMART" id="SM00421">
    <property type="entry name" value="HTH_LUXR"/>
    <property type="match status" value="1"/>
</dbReference>
<comment type="caution">
    <text evidence="6">Lacks conserved residue(s) required for the propagation of feature annotation.</text>
</comment>
<dbReference type="InterPro" id="IPR011006">
    <property type="entry name" value="CheY-like_superfamily"/>
</dbReference>
<dbReference type="PANTHER" id="PTHR43214">
    <property type="entry name" value="TWO-COMPONENT RESPONSE REGULATOR"/>
    <property type="match status" value="1"/>
</dbReference>
<dbReference type="CDD" id="cd06170">
    <property type="entry name" value="LuxR_C_like"/>
    <property type="match status" value="1"/>
</dbReference>
<dbReference type="InterPro" id="IPR058245">
    <property type="entry name" value="NreC/VraR/RcsB-like_REC"/>
</dbReference>
<dbReference type="PROSITE" id="PS50043">
    <property type="entry name" value="HTH_LUXR_2"/>
    <property type="match status" value="1"/>
</dbReference>
<keyword evidence="1" id="KW-0597">Phosphoprotein</keyword>
<dbReference type="PROSITE" id="PS50110">
    <property type="entry name" value="RESPONSE_REGULATORY"/>
    <property type="match status" value="1"/>
</dbReference>
<dbReference type="Proteomes" id="UP001356170">
    <property type="component" value="Unassembled WGS sequence"/>
</dbReference>